<proteinExistence type="predicted"/>
<dbReference type="GeneID" id="113211015"/>
<reference evidence="3" key="1">
    <citation type="submission" date="2025-08" db="UniProtKB">
        <authorList>
            <consortium name="RefSeq"/>
        </authorList>
    </citation>
    <scope>IDENTIFICATION</scope>
    <source>
        <tissue evidence="3">Whole organism</tissue>
    </source>
</reference>
<feature type="coiled-coil region" evidence="1">
    <location>
        <begin position="119"/>
        <end position="153"/>
    </location>
</feature>
<organism evidence="2 3">
    <name type="scientific">Frankliniella occidentalis</name>
    <name type="common">Western flower thrips</name>
    <name type="synonym">Euthrips occidentalis</name>
    <dbReference type="NCBI Taxonomy" id="133901"/>
    <lineage>
        <taxon>Eukaryota</taxon>
        <taxon>Metazoa</taxon>
        <taxon>Ecdysozoa</taxon>
        <taxon>Arthropoda</taxon>
        <taxon>Hexapoda</taxon>
        <taxon>Insecta</taxon>
        <taxon>Pterygota</taxon>
        <taxon>Neoptera</taxon>
        <taxon>Paraneoptera</taxon>
        <taxon>Thysanoptera</taxon>
        <taxon>Terebrantia</taxon>
        <taxon>Thripoidea</taxon>
        <taxon>Thripidae</taxon>
        <taxon>Frankliniella</taxon>
    </lineage>
</organism>
<gene>
    <name evidence="3" type="primary">LOC113211015</name>
</gene>
<dbReference type="AlphaFoldDB" id="A0A6J1T0A8"/>
<evidence type="ECO:0000313" key="2">
    <source>
        <dbReference type="Proteomes" id="UP000504606"/>
    </source>
</evidence>
<keyword evidence="1" id="KW-0175">Coiled coil</keyword>
<evidence type="ECO:0000256" key="1">
    <source>
        <dbReference type="SAM" id="Coils"/>
    </source>
</evidence>
<name>A0A6J1T0A8_FRAOC</name>
<protein>
    <submittedName>
        <fullName evidence="3">Uncharacterized protein LOC113211015</fullName>
    </submittedName>
</protein>
<dbReference type="KEGG" id="foc:113211015"/>
<dbReference type="Proteomes" id="UP000504606">
    <property type="component" value="Unplaced"/>
</dbReference>
<evidence type="ECO:0000313" key="3">
    <source>
        <dbReference type="RefSeq" id="XP_026285035.1"/>
    </source>
</evidence>
<sequence length="254" mass="29308">METHNASQNDNSAASTEDEENFLSMSDIYYLLLADLSDVSELLDDARIHANENAPRKPWAATVKFSRDRSPNHCDAQTSYKKNVMESIRKKAEHMKPLGEPLYSAHAPLELRSKLAERVKADRENIKQMSTQLTQLQESNKELLRRMEELKKIIAARTTSGEMKTKLKWQEVDRKIKLERAKHVKQIRHVTDEICPDSDMPKILSDALKNSLSGKDPYVTVDDFSIEDVEFLLRCNVLTRHPHDRKRVRLSDLL</sequence>
<keyword evidence="2" id="KW-1185">Reference proteome</keyword>
<dbReference type="RefSeq" id="XP_026285035.1">
    <property type="nucleotide sequence ID" value="XM_026429250.2"/>
</dbReference>
<dbReference type="OrthoDB" id="8193394at2759"/>
<accession>A0A6J1T0A8</accession>